<reference evidence="6" key="1">
    <citation type="submission" date="2023-10" db="EMBL/GenBank/DDBJ databases">
        <authorList>
            <person name="Hackl T."/>
        </authorList>
    </citation>
    <scope>NUCLEOTIDE SEQUENCE</scope>
</reference>
<dbReference type="GO" id="GO:0005634">
    <property type="term" value="C:nucleus"/>
    <property type="evidence" value="ECO:0007669"/>
    <property type="project" value="UniProtKB-SubCell"/>
</dbReference>
<feature type="coiled-coil region" evidence="3">
    <location>
        <begin position="416"/>
        <end position="450"/>
    </location>
</feature>
<dbReference type="InterPro" id="IPR007219">
    <property type="entry name" value="XnlR_reg_dom"/>
</dbReference>
<dbReference type="AlphaFoldDB" id="A0AAI8VQJ0"/>
<dbReference type="Pfam" id="PF04082">
    <property type="entry name" value="Fungal_trans"/>
    <property type="match status" value="1"/>
</dbReference>
<evidence type="ECO:0000259" key="5">
    <source>
        <dbReference type="SMART" id="SM00906"/>
    </source>
</evidence>
<dbReference type="PANTHER" id="PTHR31001">
    <property type="entry name" value="UNCHARACTERIZED TRANSCRIPTIONAL REGULATORY PROTEIN"/>
    <property type="match status" value="1"/>
</dbReference>
<evidence type="ECO:0000256" key="2">
    <source>
        <dbReference type="ARBA" id="ARBA00023242"/>
    </source>
</evidence>
<evidence type="ECO:0000313" key="6">
    <source>
        <dbReference type="EMBL" id="CAJ2509266.1"/>
    </source>
</evidence>
<dbReference type="GO" id="GO:0008270">
    <property type="term" value="F:zinc ion binding"/>
    <property type="evidence" value="ECO:0007669"/>
    <property type="project" value="InterPro"/>
</dbReference>
<comment type="subcellular location">
    <subcellularLocation>
        <location evidence="1">Nucleus</location>
    </subcellularLocation>
</comment>
<keyword evidence="7" id="KW-1185">Reference proteome</keyword>
<dbReference type="GO" id="GO:0006351">
    <property type="term" value="P:DNA-templated transcription"/>
    <property type="evidence" value="ECO:0007669"/>
    <property type="project" value="InterPro"/>
</dbReference>
<feature type="compositionally biased region" description="Low complexity" evidence="4">
    <location>
        <begin position="50"/>
        <end position="60"/>
    </location>
</feature>
<evidence type="ECO:0000256" key="3">
    <source>
        <dbReference type="SAM" id="Coils"/>
    </source>
</evidence>
<dbReference type="GO" id="GO:0003677">
    <property type="term" value="F:DNA binding"/>
    <property type="evidence" value="ECO:0007669"/>
    <property type="project" value="InterPro"/>
</dbReference>
<evidence type="ECO:0000313" key="7">
    <source>
        <dbReference type="Proteomes" id="UP001295740"/>
    </source>
</evidence>
<feature type="domain" description="Xylanolytic transcriptional activator regulatory" evidence="5">
    <location>
        <begin position="289"/>
        <end position="361"/>
    </location>
</feature>
<dbReference type="InterPro" id="IPR050613">
    <property type="entry name" value="Sec_Metabolite_Reg"/>
</dbReference>
<comment type="caution">
    <text evidence="6">The sequence shown here is derived from an EMBL/GenBank/DDBJ whole genome shotgun (WGS) entry which is preliminary data.</text>
</comment>
<accession>A0AAI8VQJ0</accession>
<dbReference type="Proteomes" id="UP001295740">
    <property type="component" value="Unassembled WGS sequence"/>
</dbReference>
<proteinExistence type="predicted"/>
<dbReference type="CDD" id="cd12148">
    <property type="entry name" value="fungal_TF_MHR"/>
    <property type="match status" value="1"/>
</dbReference>
<name>A0AAI8VQJ0_9PEZI</name>
<feature type="region of interest" description="Disordered" evidence="4">
    <location>
        <begin position="1"/>
        <end position="35"/>
    </location>
</feature>
<dbReference type="EMBL" id="CAUWAG010000012">
    <property type="protein sequence ID" value="CAJ2509266.1"/>
    <property type="molecule type" value="Genomic_DNA"/>
</dbReference>
<organism evidence="6 7">
    <name type="scientific">Anthostomella pinea</name>
    <dbReference type="NCBI Taxonomy" id="933095"/>
    <lineage>
        <taxon>Eukaryota</taxon>
        <taxon>Fungi</taxon>
        <taxon>Dikarya</taxon>
        <taxon>Ascomycota</taxon>
        <taxon>Pezizomycotina</taxon>
        <taxon>Sordariomycetes</taxon>
        <taxon>Xylariomycetidae</taxon>
        <taxon>Xylariales</taxon>
        <taxon>Xylariaceae</taxon>
        <taxon>Anthostomella</taxon>
    </lineage>
</organism>
<dbReference type="SMART" id="SM00906">
    <property type="entry name" value="Fungal_trans"/>
    <property type="match status" value="1"/>
</dbReference>
<keyword evidence="3" id="KW-0175">Coiled coil</keyword>
<sequence>MSLRRGRSSSRATCIASTPAPAHKRRRPNQDLRERLARCEQLLKNYVDGAAASAQGKGAQPPSVPAGKDREPEAEPEPGPPFSETTGEGNSNLRAPGKIIEEGGTVRFLDNFLWTSFHDELQAIKDIVTTGDELEPSSIGTEDLSPENNSDLFLVSDNMTSVQDLQPDPAHVFRLWQLFLDRVNPLTKVVHVPTLQPYVMEAAANVGNVPVAYQALLFAVYGMAVFSLSDDECHRMLDTSRENALQRFNKGTKLSLVRLNFLKNHDMTSLQALVLFLSSLQGRNDPHAGWILSGTIVRIAQKMGYHRDGTHLGLSPFETELRRRLWWYIVTQDAQHAIASGSNHMLSQNWDTRMPQNVNDADLFPSSMEPVQAREGPTEMAFCVLMYMFVKFAQLSNTAMENALIGMRIQNRTEPTAAQQQAISEFKALIDKLERDMVDFEQKKVDLKAGGVYVAAMTVRPMVIRKLKAIMTPMREQPEWGTEILRPKDSLFKAFLTACEDKAGAYEAGSAHGFGWYYMQYFQVEGFGVMAAQLAQRPTGRLADRGWNVIEKVYKYQPVLFDMSQKPYAAQARITLKAWKAREQALAQSGQYIDLPECVRRLSEAIQYASDSGSSAKASISPPEASQMPQEVTDIDLLISQSMDMPTMSWDMLGPMWSDMGMDNENQESAMEFEGMDFGDMGQMGNMG</sequence>
<evidence type="ECO:0000256" key="4">
    <source>
        <dbReference type="SAM" id="MobiDB-lite"/>
    </source>
</evidence>
<dbReference type="PANTHER" id="PTHR31001:SF85">
    <property type="entry name" value="ZN(II)2CYS6 TRANSCRIPTION FACTOR (EUROFUNG)"/>
    <property type="match status" value="1"/>
</dbReference>
<protein>
    <submittedName>
        <fullName evidence="6">Uu.00g142920.m01.CDS01</fullName>
    </submittedName>
</protein>
<gene>
    <name evidence="6" type="ORF">KHLLAP_LOCUS9734</name>
</gene>
<evidence type="ECO:0000256" key="1">
    <source>
        <dbReference type="ARBA" id="ARBA00004123"/>
    </source>
</evidence>
<keyword evidence="2" id="KW-0539">Nucleus</keyword>
<feature type="region of interest" description="Disordered" evidence="4">
    <location>
        <begin position="50"/>
        <end position="98"/>
    </location>
</feature>